<feature type="transmembrane region" description="Helical" evidence="9">
    <location>
        <begin position="445"/>
        <end position="464"/>
    </location>
</feature>
<feature type="region of interest" description="Disordered" evidence="8">
    <location>
        <begin position="490"/>
        <end position="516"/>
    </location>
</feature>
<evidence type="ECO:0000313" key="12">
    <source>
        <dbReference type="Proteomes" id="UP000028524"/>
    </source>
</evidence>
<dbReference type="InterPro" id="IPR050360">
    <property type="entry name" value="MFS_Sugar_Transporters"/>
</dbReference>
<dbReference type="InterPro" id="IPR005828">
    <property type="entry name" value="MFS_sugar_transport-like"/>
</dbReference>
<comment type="similarity">
    <text evidence="2 7">Belongs to the major facilitator superfamily. Sugar transporter (TC 2.A.1.1) family.</text>
</comment>
<dbReference type="OrthoDB" id="6612291at2759"/>
<keyword evidence="4 9" id="KW-0812">Transmembrane</keyword>
<keyword evidence="6 9" id="KW-0472">Membrane</keyword>
<evidence type="ECO:0000256" key="5">
    <source>
        <dbReference type="ARBA" id="ARBA00022989"/>
    </source>
</evidence>
<evidence type="ECO:0000256" key="2">
    <source>
        <dbReference type="ARBA" id="ARBA00010992"/>
    </source>
</evidence>
<name>A0A084QX94_STAC4</name>
<dbReference type="STRING" id="1283841.A0A084QX94"/>
<evidence type="ECO:0000256" key="8">
    <source>
        <dbReference type="SAM" id="MobiDB-lite"/>
    </source>
</evidence>
<dbReference type="Proteomes" id="UP000028524">
    <property type="component" value="Unassembled WGS sequence"/>
</dbReference>
<dbReference type="EMBL" id="KL659800">
    <property type="protein sequence ID" value="KFA68579.1"/>
    <property type="molecule type" value="Genomic_DNA"/>
</dbReference>
<dbReference type="PRINTS" id="PR00171">
    <property type="entry name" value="SUGRTRNSPORT"/>
</dbReference>
<dbReference type="PANTHER" id="PTHR48022:SF72">
    <property type="entry name" value="MAJOR FACILITATOR SUPERFAMILY (MFS) PROFILE DOMAIN-CONTAINING PROTEIN-RELATED"/>
    <property type="match status" value="1"/>
</dbReference>
<feature type="transmembrane region" description="Helical" evidence="9">
    <location>
        <begin position="315"/>
        <end position="338"/>
    </location>
</feature>
<dbReference type="PROSITE" id="PS00217">
    <property type="entry name" value="SUGAR_TRANSPORT_2"/>
    <property type="match status" value="1"/>
</dbReference>
<comment type="subcellular location">
    <subcellularLocation>
        <location evidence="1">Membrane</location>
        <topology evidence="1">Multi-pass membrane protein</topology>
    </subcellularLocation>
</comment>
<evidence type="ECO:0000313" key="11">
    <source>
        <dbReference type="EMBL" id="KFA68579.1"/>
    </source>
</evidence>
<feature type="transmembrane region" description="Helical" evidence="9">
    <location>
        <begin position="347"/>
        <end position="367"/>
    </location>
</feature>
<dbReference type="AlphaFoldDB" id="A0A084QX94"/>
<feature type="transmembrane region" description="Helical" evidence="9">
    <location>
        <begin position="157"/>
        <end position="177"/>
    </location>
</feature>
<dbReference type="HOGENOM" id="CLU_001265_30_3_1"/>
<dbReference type="GO" id="GO:0016020">
    <property type="term" value="C:membrane"/>
    <property type="evidence" value="ECO:0007669"/>
    <property type="project" value="UniProtKB-SubCell"/>
</dbReference>
<dbReference type="Pfam" id="PF00083">
    <property type="entry name" value="Sugar_tr"/>
    <property type="match status" value="1"/>
</dbReference>
<feature type="transmembrane region" description="Helical" evidence="9">
    <location>
        <begin position="71"/>
        <end position="91"/>
    </location>
</feature>
<organism evidence="11 12">
    <name type="scientific">Stachybotrys chlorohalonatus (strain IBT 40285)</name>
    <dbReference type="NCBI Taxonomy" id="1283841"/>
    <lineage>
        <taxon>Eukaryota</taxon>
        <taxon>Fungi</taxon>
        <taxon>Dikarya</taxon>
        <taxon>Ascomycota</taxon>
        <taxon>Pezizomycotina</taxon>
        <taxon>Sordariomycetes</taxon>
        <taxon>Hypocreomycetidae</taxon>
        <taxon>Hypocreales</taxon>
        <taxon>Stachybotryaceae</taxon>
        <taxon>Stachybotrys</taxon>
    </lineage>
</organism>
<dbReference type="GO" id="GO:0005351">
    <property type="term" value="F:carbohydrate:proton symporter activity"/>
    <property type="evidence" value="ECO:0007669"/>
    <property type="project" value="TreeGrafter"/>
</dbReference>
<dbReference type="InterPro" id="IPR005829">
    <property type="entry name" value="Sugar_transporter_CS"/>
</dbReference>
<feature type="transmembrane region" description="Helical" evidence="9">
    <location>
        <begin position="125"/>
        <end position="145"/>
    </location>
</feature>
<feature type="domain" description="Major facilitator superfamily (MFS) profile" evidence="10">
    <location>
        <begin position="2"/>
        <end position="468"/>
    </location>
</feature>
<dbReference type="InParanoid" id="A0A084QX94"/>
<dbReference type="OMA" id="WTIWVAM"/>
<evidence type="ECO:0000256" key="9">
    <source>
        <dbReference type="SAM" id="Phobius"/>
    </source>
</evidence>
<reference evidence="11 12" key="1">
    <citation type="journal article" date="2014" name="BMC Genomics">
        <title>Comparative genome sequencing reveals chemotype-specific gene clusters in the toxigenic black mold Stachybotrys.</title>
        <authorList>
            <person name="Semeiks J."/>
            <person name="Borek D."/>
            <person name="Otwinowski Z."/>
            <person name="Grishin N.V."/>
        </authorList>
    </citation>
    <scope>NUCLEOTIDE SEQUENCE [LARGE SCALE GENOMIC DNA]</scope>
    <source>
        <strain evidence="11 12">IBT 40285</strain>
    </source>
</reference>
<feature type="transmembrane region" description="Helical" evidence="9">
    <location>
        <begin position="379"/>
        <end position="403"/>
    </location>
</feature>
<dbReference type="SUPFAM" id="SSF103473">
    <property type="entry name" value="MFS general substrate transporter"/>
    <property type="match status" value="1"/>
</dbReference>
<evidence type="ECO:0000259" key="10">
    <source>
        <dbReference type="PROSITE" id="PS50850"/>
    </source>
</evidence>
<dbReference type="InterPro" id="IPR020846">
    <property type="entry name" value="MFS_dom"/>
</dbReference>
<dbReference type="Gene3D" id="1.20.1250.20">
    <property type="entry name" value="MFS general substrate transporter like domains"/>
    <property type="match status" value="1"/>
</dbReference>
<feature type="transmembrane region" description="Helical" evidence="9">
    <location>
        <begin position="100"/>
        <end position="119"/>
    </location>
</feature>
<gene>
    <name evidence="11" type="ORF">S40285_06652</name>
</gene>
<feature type="transmembrane region" description="Helical" evidence="9">
    <location>
        <begin position="415"/>
        <end position="439"/>
    </location>
</feature>
<dbReference type="NCBIfam" id="TIGR00879">
    <property type="entry name" value="SP"/>
    <property type="match status" value="1"/>
</dbReference>
<sequence length="516" mass="56245">MVYFKTWFKPGRFGYDQGVFGGLISNADFLDVVDHPSEAFLGFIGTVSSLLSLLGEPVNPAPRFVMTTDTISIVSSYNLGCLGGCLLNFFFGGRLGRRQALWVAMITLSIGAVIQTASYGAPELIVGRIVTGVGVGIDTSTVPMYQAELCKSHVRGRLVTTEVLFTALGIAFAYFFTFGMDFVGGVIAWRLPIALQILPAIAISIVLFGLPETPRWLIERGRIDEAVEVMCKVYGAGPDDEYVRTEKAAIIHALELENQNPFSWAKVFKRDRVQTGWRVFLAILALNFNQWAGINVVVFYIAVVLEVNVGLERNMALVAGGCINLAFAVGSLVPALFLDRIGRRKPMIIGAIGMALSLMTISILLSFRGSSIEGPTSAASIALFVIYMLFFGASLNAIPWCYAPEILPLKARAKGTSLAVMTNWISVFIIVMVTPTMIANLQWRTYLVFMACNIAIAPTIYFLFPETARLSLEDIDHLFVKDDEGYATAAYNSDSSPAEKAGSDKDGRAYNVETSA</sequence>
<evidence type="ECO:0000256" key="6">
    <source>
        <dbReference type="ARBA" id="ARBA00023136"/>
    </source>
</evidence>
<feature type="transmembrane region" description="Helical" evidence="9">
    <location>
        <begin position="189"/>
        <end position="210"/>
    </location>
</feature>
<dbReference type="PANTHER" id="PTHR48022">
    <property type="entry name" value="PLASTIDIC GLUCOSE TRANSPORTER 4"/>
    <property type="match status" value="1"/>
</dbReference>
<accession>A0A084QX94</accession>
<proteinExistence type="inferred from homology"/>
<keyword evidence="5 9" id="KW-1133">Transmembrane helix</keyword>
<keyword evidence="12" id="KW-1185">Reference proteome</keyword>
<dbReference type="InterPro" id="IPR036259">
    <property type="entry name" value="MFS_trans_sf"/>
</dbReference>
<evidence type="ECO:0000256" key="3">
    <source>
        <dbReference type="ARBA" id="ARBA00022448"/>
    </source>
</evidence>
<evidence type="ECO:0000256" key="4">
    <source>
        <dbReference type="ARBA" id="ARBA00022692"/>
    </source>
</evidence>
<protein>
    <recommendedName>
        <fullName evidence="10">Major facilitator superfamily (MFS) profile domain-containing protein</fullName>
    </recommendedName>
</protein>
<feature type="transmembrane region" description="Helical" evidence="9">
    <location>
        <begin position="279"/>
        <end position="303"/>
    </location>
</feature>
<dbReference type="InterPro" id="IPR003663">
    <property type="entry name" value="Sugar/inositol_transpt"/>
</dbReference>
<dbReference type="PROSITE" id="PS50850">
    <property type="entry name" value="MFS"/>
    <property type="match status" value="1"/>
</dbReference>
<evidence type="ECO:0000256" key="1">
    <source>
        <dbReference type="ARBA" id="ARBA00004141"/>
    </source>
</evidence>
<evidence type="ECO:0000256" key="7">
    <source>
        <dbReference type="RuleBase" id="RU003346"/>
    </source>
</evidence>
<keyword evidence="3 7" id="KW-0813">Transport</keyword>